<dbReference type="OrthoDB" id="4727520at2759"/>
<sequence>MLDPLTSQRPPTVTEMPYDESVMFTISTFIPYIGCILFALYQLIFRFDPTSTLFMLGGSLCVVLDPLINALGCCYFAKTDLILHAHDGRPIPWFMLASYGTFNGGFGYWWFTKFRSQTTPMTARGVWKLWAFAYVSNLFLEYPVNQWGLQSYFGYQPFKVLGMPLWFPAVNSTMPIVAASIINVLTKAEVLKGWKKLAIILIMPSADILANGAMAWPVWIALAVDEGYHISYPMGVVTFILVAISLTLVGLQFDGPEGSSNKSKGKQNGKAR</sequence>
<reference evidence="2 3" key="1">
    <citation type="submission" date="2015-01" db="EMBL/GenBank/DDBJ databases">
        <title>The Genome Sequence of Fonsecaea pedrosoi CBS 271.37.</title>
        <authorList>
            <consortium name="The Broad Institute Genomics Platform"/>
            <person name="Cuomo C."/>
            <person name="de Hoog S."/>
            <person name="Gorbushina A."/>
            <person name="Stielow B."/>
            <person name="Teixiera M."/>
            <person name="Abouelleil A."/>
            <person name="Chapman S.B."/>
            <person name="Priest M."/>
            <person name="Young S.K."/>
            <person name="Wortman J."/>
            <person name="Nusbaum C."/>
            <person name="Birren B."/>
        </authorList>
    </citation>
    <scope>NUCLEOTIDE SEQUENCE [LARGE SCALE GENOMIC DNA]</scope>
    <source>
        <strain evidence="2 3">CBS 271.37</strain>
    </source>
</reference>
<protein>
    <submittedName>
        <fullName evidence="2">Uncharacterized protein</fullName>
    </submittedName>
</protein>
<feature type="transmembrane region" description="Helical" evidence="1">
    <location>
        <begin position="53"/>
        <end position="78"/>
    </location>
</feature>
<evidence type="ECO:0000313" key="3">
    <source>
        <dbReference type="Proteomes" id="UP000053029"/>
    </source>
</evidence>
<keyword evidence="1" id="KW-0472">Membrane</keyword>
<evidence type="ECO:0000313" key="2">
    <source>
        <dbReference type="EMBL" id="KIW78003.1"/>
    </source>
</evidence>
<dbReference type="HOGENOM" id="CLU_073384_1_0_1"/>
<proteinExistence type="predicted"/>
<name>A0A0D2GBM4_9EURO</name>
<dbReference type="VEuPathDB" id="FungiDB:Z517_07836"/>
<feature type="transmembrane region" description="Helical" evidence="1">
    <location>
        <begin position="90"/>
        <end position="111"/>
    </location>
</feature>
<dbReference type="EMBL" id="KN846973">
    <property type="protein sequence ID" value="KIW78003.1"/>
    <property type="molecule type" value="Genomic_DNA"/>
</dbReference>
<organism evidence="2 3">
    <name type="scientific">Fonsecaea pedrosoi CBS 271.37</name>
    <dbReference type="NCBI Taxonomy" id="1442368"/>
    <lineage>
        <taxon>Eukaryota</taxon>
        <taxon>Fungi</taxon>
        <taxon>Dikarya</taxon>
        <taxon>Ascomycota</taxon>
        <taxon>Pezizomycotina</taxon>
        <taxon>Eurotiomycetes</taxon>
        <taxon>Chaetothyriomycetidae</taxon>
        <taxon>Chaetothyriales</taxon>
        <taxon>Herpotrichiellaceae</taxon>
        <taxon>Fonsecaea</taxon>
    </lineage>
</organism>
<keyword evidence="3" id="KW-1185">Reference proteome</keyword>
<feature type="transmembrane region" description="Helical" evidence="1">
    <location>
        <begin position="197"/>
        <end position="224"/>
    </location>
</feature>
<keyword evidence="1" id="KW-1133">Transmembrane helix</keyword>
<feature type="transmembrane region" description="Helical" evidence="1">
    <location>
        <begin position="22"/>
        <end position="41"/>
    </location>
</feature>
<feature type="transmembrane region" description="Helical" evidence="1">
    <location>
        <begin position="165"/>
        <end position="185"/>
    </location>
</feature>
<dbReference type="Proteomes" id="UP000053029">
    <property type="component" value="Unassembled WGS sequence"/>
</dbReference>
<feature type="transmembrane region" description="Helical" evidence="1">
    <location>
        <begin position="230"/>
        <end position="253"/>
    </location>
</feature>
<dbReference type="RefSeq" id="XP_013281811.1">
    <property type="nucleotide sequence ID" value="XM_013426357.1"/>
</dbReference>
<dbReference type="AlphaFoldDB" id="A0A0D2GBM4"/>
<keyword evidence="1" id="KW-0812">Transmembrane</keyword>
<gene>
    <name evidence="2" type="ORF">Z517_07836</name>
</gene>
<evidence type="ECO:0000256" key="1">
    <source>
        <dbReference type="SAM" id="Phobius"/>
    </source>
</evidence>
<accession>A0A0D2GBM4</accession>
<dbReference type="GeneID" id="25307326"/>
<feature type="transmembrane region" description="Helical" evidence="1">
    <location>
        <begin position="126"/>
        <end position="145"/>
    </location>
</feature>